<reference evidence="2" key="1">
    <citation type="submission" date="2020-10" db="EMBL/GenBank/DDBJ databases">
        <title>Sequencing the genomes of 1000 actinobacteria strains.</title>
        <authorList>
            <person name="Klenk H.-P."/>
        </authorList>
    </citation>
    <scope>NUCLEOTIDE SEQUENCE</scope>
    <source>
        <strain evidence="2">DSM 45354</strain>
    </source>
</reference>
<feature type="region of interest" description="Disordered" evidence="1">
    <location>
        <begin position="1"/>
        <end position="47"/>
    </location>
</feature>
<dbReference type="AlphaFoldDB" id="A0A927RJ13"/>
<evidence type="ECO:0000313" key="2">
    <source>
        <dbReference type="EMBL" id="MBE1606751.1"/>
    </source>
</evidence>
<feature type="compositionally biased region" description="Basic and acidic residues" evidence="1">
    <location>
        <begin position="16"/>
        <end position="25"/>
    </location>
</feature>
<protein>
    <submittedName>
        <fullName evidence="2">Uncharacterized protein</fullName>
    </submittedName>
</protein>
<organism evidence="2 3">
    <name type="scientific">Actinopolymorpha pittospori</name>
    <dbReference type="NCBI Taxonomy" id="648752"/>
    <lineage>
        <taxon>Bacteria</taxon>
        <taxon>Bacillati</taxon>
        <taxon>Actinomycetota</taxon>
        <taxon>Actinomycetes</taxon>
        <taxon>Propionibacteriales</taxon>
        <taxon>Actinopolymorphaceae</taxon>
        <taxon>Actinopolymorpha</taxon>
    </lineage>
</organism>
<dbReference type="RefSeq" id="WP_192750825.1">
    <property type="nucleotide sequence ID" value="NZ_BAABJL010000109.1"/>
</dbReference>
<evidence type="ECO:0000313" key="3">
    <source>
        <dbReference type="Proteomes" id="UP000638648"/>
    </source>
</evidence>
<sequence length="63" mass="6833">MLLGVREHAVPPGVLGDRRSETAGHRERRHSRSPSTAPYDGCGPTKAHNKAVEADNVTVCTPW</sequence>
<proteinExistence type="predicted"/>
<dbReference type="Proteomes" id="UP000638648">
    <property type="component" value="Unassembled WGS sequence"/>
</dbReference>
<comment type="caution">
    <text evidence="2">The sequence shown here is derived from an EMBL/GenBank/DDBJ whole genome shotgun (WGS) entry which is preliminary data.</text>
</comment>
<evidence type="ECO:0000256" key="1">
    <source>
        <dbReference type="SAM" id="MobiDB-lite"/>
    </source>
</evidence>
<keyword evidence="3" id="KW-1185">Reference proteome</keyword>
<dbReference type="EMBL" id="JADBEM010000001">
    <property type="protein sequence ID" value="MBE1606751.1"/>
    <property type="molecule type" value="Genomic_DNA"/>
</dbReference>
<gene>
    <name evidence="2" type="ORF">HEB94_003599</name>
</gene>
<name>A0A927RJ13_9ACTN</name>
<accession>A0A927RJ13</accession>